<dbReference type="PROSITE" id="PS50005">
    <property type="entry name" value="TPR"/>
    <property type="match status" value="1"/>
</dbReference>
<dbReference type="EMBL" id="JALLAZ020001786">
    <property type="protein sequence ID" value="KAL3763979.1"/>
    <property type="molecule type" value="Genomic_DNA"/>
</dbReference>
<dbReference type="AlphaFoldDB" id="A0ABD3MM76"/>
<comment type="caution">
    <text evidence="5">The sequence shown here is derived from an EMBL/GenBank/DDBJ whole genome shotgun (WGS) entry which is preliminary data.</text>
</comment>
<name>A0ABD3MM76_9STRA</name>
<evidence type="ECO:0000256" key="4">
    <source>
        <dbReference type="SAM" id="MobiDB-lite"/>
    </source>
</evidence>
<keyword evidence="1" id="KW-0677">Repeat</keyword>
<dbReference type="SMART" id="SM00028">
    <property type="entry name" value="TPR"/>
    <property type="match status" value="2"/>
</dbReference>
<keyword evidence="6" id="KW-1185">Reference proteome</keyword>
<keyword evidence="2 3" id="KW-0802">TPR repeat</keyword>
<gene>
    <name evidence="5" type="ORF">ACHAW5_007598</name>
</gene>
<organism evidence="5 6">
    <name type="scientific">Stephanodiscus triporus</name>
    <dbReference type="NCBI Taxonomy" id="2934178"/>
    <lineage>
        <taxon>Eukaryota</taxon>
        <taxon>Sar</taxon>
        <taxon>Stramenopiles</taxon>
        <taxon>Ochrophyta</taxon>
        <taxon>Bacillariophyta</taxon>
        <taxon>Coscinodiscophyceae</taxon>
        <taxon>Thalassiosirophycidae</taxon>
        <taxon>Stephanodiscales</taxon>
        <taxon>Stephanodiscaceae</taxon>
        <taxon>Stephanodiscus</taxon>
    </lineage>
</organism>
<evidence type="ECO:0000256" key="1">
    <source>
        <dbReference type="ARBA" id="ARBA00022737"/>
    </source>
</evidence>
<feature type="compositionally biased region" description="Low complexity" evidence="4">
    <location>
        <begin position="89"/>
        <end position="100"/>
    </location>
</feature>
<feature type="region of interest" description="Disordered" evidence="4">
    <location>
        <begin position="88"/>
        <end position="121"/>
    </location>
</feature>
<dbReference type="Gene3D" id="1.25.40.10">
    <property type="entry name" value="Tetratricopeptide repeat domain"/>
    <property type="match status" value="1"/>
</dbReference>
<evidence type="ECO:0000313" key="5">
    <source>
        <dbReference type="EMBL" id="KAL3763979.1"/>
    </source>
</evidence>
<evidence type="ECO:0000256" key="2">
    <source>
        <dbReference type="ARBA" id="ARBA00022803"/>
    </source>
</evidence>
<dbReference type="PANTHER" id="PTHR45831">
    <property type="entry name" value="LD24721P"/>
    <property type="match status" value="1"/>
</dbReference>
<proteinExistence type="predicted"/>
<dbReference type="Proteomes" id="UP001530315">
    <property type="component" value="Unassembled WGS sequence"/>
</dbReference>
<feature type="repeat" description="TPR" evidence="3">
    <location>
        <begin position="155"/>
        <end position="188"/>
    </location>
</feature>
<evidence type="ECO:0000256" key="3">
    <source>
        <dbReference type="PROSITE-ProRule" id="PRU00339"/>
    </source>
</evidence>
<dbReference type="Pfam" id="PF00515">
    <property type="entry name" value="TPR_1"/>
    <property type="match status" value="1"/>
</dbReference>
<sequence length="193" mass="21288">MVGDAFDDAQFTRDNLLAFNALKRLEFEGLGTVHYEHIQAALTENEGAWRGGSHQDDVYAIQQFCQRIVQLTESLRQRTGRRIANDVVGTTASDAAGDAGPPFEEPDLASSETKEEAKTEGLQCNEDGNAALTSGQYEEAVRHYNAALLYLPDNAIILSNRALAYTKMENYEMAIQDATNAIAIDPTYPKGYY</sequence>
<dbReference type="InterPro" id="IPR047150">
    <property type="entry name" value="SGT"/>
</dbReference>
<dbReference type="InterPro" id="IPR011990">
    <property type="entry name" value="TPR-like_helical_dom_sf"/>
</dbReference>
<dbReference type="SUPFAM" id="SSF48452">
    <property type="entry name" value="TPR-like"/>
    <property type="match status" value="1"/>
</dbReference>
<accession>A0ABD3MM76</accession>
<protein>
    <submittedName>
        <fullName evidence="5">Uncharacterized protein</fullName>
    </submittedName>
</protein>
<reference evidence="5 6" key="1">
    <citation type="submission" date="2024-10" db="EMBL/GenBank/DDBJ databases">
        <title>Updated reference genomes for cyclostephanoid diatoms.</title>
        <authorList>
            <person name="Roberts W.R."/>
            <person name="Alverson A.J."/>
        </authorList>
    </citation>
    <scope>NUCLEOTIDE SEQUENCE [LARGE SCALE GENOMIC DNA]</scope>
    <source>
        <strain evidence="5 6">AJA276-08</strain>
    </source>
</reference>
<dbReference type="InterPro" id="IPR019734">
    <property type="entry name" value="TPR_rpt"/>
</dbReference>
<dbReference type="PANTHER" id="PTHR45831:SF2">
    <property type="entry name" value="LD24721P"/>
    <property type="match status" value="1"/>
</dbReference>
<evidence type="ECO:0000313" key="6">
    <source>
        <dbReference type="Proteomes" id="UP001530315"/>
    </source>
</evidence>